<evidence type="ECO:0000313" key="2">
    <source>
        <dbReference type="EMBL" id="MFC5828243.1"/>
    </source>
</evidence>
<evidence type="ECO:0000256" key="1">
    <source>
        <dbReference type="SAM" id="Phobius"/>
    </source>
</evidence>
<feature type="transmembrane region" description="Helical" evidence="1">
    <location>
        <begin position="7"/>
        <end position="26"/>
    </location>
</feature>
<feature type="transmembrane region" description="Helical" evidence="1">
    <location>
        <begin position="38"/>
        <end position="61"/>
    </location>
</feature>
<feature type="transmembrane region" description="Helical" evidence="1">
    <location>
        <begin position="126"/>
        <end position="147"/>
    </location>
</feature>
<gene>
    <name evidence="2" type="ORF">ACFPZ3_30620</name>
</gene>
<name>A0ABW1CVB2_9ACTN</name>
<reference evidence="3" key="1">
    <citation type="journal article" date="2019" name="Int. J. Syst. Evol. Microbiol.">
        <title>The Global Catalogue of Microorganisms (GCM) 10K type strain sequencing project: providing services to taxonomists for standard genome sequencing and annotation.</title>
        <authorList>
            <consortium name="The Broad Institute Genomics Platform"/>
            <consortium name="The Broad Institute Genome Sequencing Center for Infectious Disease"/>
            <person name="Wu L."/>
            <person name="Ma J."/>
        </authorList>
    </citation>
    <scope>NUCLEOTIDE SEQUENCE [LARGE SCALE GENOMIC DNA]</scope>
    <source>
        <strain evidence="3">CCUG 53903</strain>
    </source>
</reference>
<dbReference type="RefSeq" id="WP_379517746.1">
    <property type="nucleotide sequence ID" value="NZ_JBHSPA010000035.1"/>
</dbReference>
<keyword evidence="3" id="KW-1185">Reference proteome</keyword>
<organism evidence="2 3">
    <name type="scientific">Nonomuraea insulae</name>
    <dbReference type="NCBI Taxonomy" id="1616787"/>
    <lineage>
        <taxon>Bacteria</taxon>
        <taxon>Bacillati</taxon>
        <taxon>Actinomycetota</taxon>
        <taxon>Actinomycetes</taxon>
        <taxon>Streptosporangiales</taxon>
        <taxon>Streptosporangiaceae</taxon>
        <taxon>Nonomuraea</taxon>
    </lineage>
</organism>
<feature type="transmembrane region" description="Helical" evidence="1">
    <location>
        <begin position="154"/>
        <end position="171"/>
    </location>
</feature>
<dbReference type="Proteomes" id="UP001596058">
    <property type="component" value="Unassembled WGS sequence"/>
</dbReference>
<accession>A0ABW1CVB2</accession>
<proteinExistence type="predicted"/>
<feature type="transmembrane region" description="Helical" evidence="1">
    <location>
        <begin position="73"/>
        <end position="95"/>
    </location>
</feature>
<keyword evidence="1" id="KW-1133">Transmembrane helix</keyword>
<keyword evidence="1" id="KW-0472">Membrane</keyword>
<evidence type="ECO:0008006" key="4">
    <source>
        <dbReference type="Google" id="ProtNLM"/>
    </source>
</evidence>
<sequence>MNPANRLAQLSFTAGPAALLGGWVLMRPTEGDLGPGPWWTAGHALWLAGFLMFGVMILAMRALAGPVRGGRRVAVEAVTGVALFGVAANVTQLVIDLYAGLTAVDGEAMRALLAQVKGYPGVEPVVYTPGGQVFFGAVLALAFVLALLRRVTPVSAAVTGGGVVLLGVATFQEGGQGTALAAVGMAVMWLGTLLVGRGSSGGGGLGATTPSKA</sequence>
<evidence type="ECO:0000313" key="3">
    <source>
        <dbReference type="Proteomes" id="UP001596058"/>
    </source>
</evidence>
<keyword evidence="1" id="KW-0812">Transmembrane</keyword>
<protein>
    <recommendedName>
        <fullName evidence="4">DUF4386 family protein</fullName>
    </recommendedName>
</protein>
<comment type="caution">
    <text evidence="2">The sequence shown here is derived from an EMBL/GenBank/DDBJ whole genome shotgun (WGS) entry which is preliminary data.</text>
</comment>
<dbReference type="EMBL" id="JBHSPA010000035">
    <property type="protein sequence ID" value="MFC5828243.1"/>
    <property type="molecule type" value="Genomic_DNA"/>
</dbReference>